<dbReference type="RefSeq" id="WP_012042283.1">
    <property type="nucleotide sequence ID" value="NZ_JABFDP010000002.1"/>
</dbReference>
<sequence length="79" mass="8393">MRALNILTLVLVIVGGLNWGLVGLFDVDLVTAIFGNGAAETATSSPIARIVYILVALSAIYQIGMLVRLSSARSDVVYR</sequence>
<feature type="transmembrane region" description="Helical" evidence="1">
    <location>
        <begin position="7"/>
        <end position="27"/>
    </location>
</feature>
<dbReference type="PANTHER" id="PTHR37304:SF1">
    <property type="entry name" value="MEMBRANE PROTEIN"/>
    <property type="match status" value="1"/>
</dbReference>
<organism evidence="2 3">
    <name type="scientific">Bradyrhizobium denitrificans</name>
    <dbReference type="NCBI Taxonomy" id="2734912"/>
    <lineage>
        <taxon>Bacteria</taxon>
        <taxon>Pseudomonadati</taxon>
        <taxon>Pseudomonadota</taxon>
        <taxon>Alphaproteobacteria</taxon>
        <taxon>Hyphomicrobiales</taxon>
        <taxon>Nitrobacteraceae</taxon>
        <taxon>Bradyrhizobium</taxon>
    </lineage>
</organism>
<feature type="transmembrane region" description="Helical" evidence="1">
    <location>
        <begin position="47"/>
        <end position="69"/>
    </location>
</feature>
<dbReference type="PANTHER" id="PTHR37304">
    <property type="entry name" value="MEMBRANE PROTEIN-RELATED"/>
    <property type="match status" value="1"/>
</dbReference>
<keyword evidence="1" id="KW-0472">Membrane</keyword>
<proteinExistence type="predicted"/>
<evidence type="ECO:0000313" key="2">
    <source>
        <dbReference type="EMBL" id="MBR1135544.1"/>
    </source>
</evidence>
<dbReference type="InterPro" id="IPR007211">
    <property type="entry name" value="DUF378"/>
</dbReference>
<reference evidence="3" key="1">
    <citation type="journal article" date="2021" name="ISME J.">
        <title>Evolutionary origin and ecological implication of a unique nif island in free-living Bradyrhizobium lineages.</title>
        <authorList>
            <person name="Tao J."/>
        </authorList>
    </citation>
    <scope>NUCLEOTIDE SEQUENCE [LARGE SCALE GENOMIC DNA]</scope>
    <source>
        <strain evidence="3">SZCCT0094</strain>
    </source>
</reference>
<gene>
    <name evidence="2" type="ORF">JQ619_07190</name>
</gene>
<evidence type="ECO:0000313" key="3">
    <source>
        <dbReference type="Proteomes" id="UP001314635"/>
    </source>
</evidence>
<keyword evidence="1" id="KW-0812">Transmembrane</keyword>
<protein>
    <submittedName>
        <fullName evidence="2">DUF378 domain-containing protein</fullName>
    </submittedName>
</protein>
<name>A0ABS5G2N9_9BRAD</name>
<comment type="caution">
    <text evidence="2">The sequence shown here is derived from an EMBL/GenBank/DDBJ whole genome shotgun (WGS) entry which is preliminary data.</text>
</comment>
<dbReference type="Proteomes" id="UP001314635">
    <property type="component" value="Unassembled WGS sequence"/>
</dbReference>
<keyword evidence="3" id="KW-1185">Reference proteome</keyword>
<evidence type="ECO:0000256" key="1">
    <source>
        <dbReference type="SAM" id="Phobius"/>
    </source>
</evidence>
<dbReference type="Pfam" id="PF04070">
    <property type="entry name" value="DUF378"/>
    <property type="match status" value="1"/>
</dbReference>
<dbReference type="EMBL" id="JAFCLK010000006">
    <property type="protein sequence ID" value="MBR1135544.1"/>
    <property type="molecule type" value="Genomic_DNA"/>
</dbReference>
<keyword evidence="1" id="KW-1133">Transmembrane helix</keyword>
<accession>A0ABS5G2N9</accession>